<name>A0A9N8VCY7_9GLOM</name>
<keyword evidence="2" id="KW-1185">Reference proteome</keyword>
<proteinExistence type="predicted"/>
<comment type="caution">
    <text evidence="1">The sequence shown here is derived from an EMBL/GenBank/DDBJ whole genome shotgun (WGS) entry which is preliminary data.</text>
</comment>
<evidence type="ECO:0000313" key="2">
    <source>
        <dbReference type="Proteomes" id="UP000789739"/>
    </source>
</evidence>
<sequence length="59" mass="6819">MFFQLRGYDCYGTKLVEDSNRNVKDDDFVDRASVARRRCAECGTDDAMTLSNEDFDKLD</sequence>
<reference evidence="1" key="1">
    <citation type="submission" date="2021-06" db="EMBL/GenBank/DDBJ databases">
        <authorList>
            <person name="Kallberg Y."/>
            <person name="Tangrot J."/>
            <person name="Rosling A."/>
        </authorList>
    </citation>
    <scope>NUCLEOTIDE SEQUENCE</scope>
    <source>
        <strain evidence="1">BR232B</strain>
    </source>
</reference>
<dbReference type="AlphaFoldDB" id="A0A9N8VCY7"/>
<dbReference type="EMBL" id="CAJVPI010000002">
    <property type="protein sequence ID" value="CAG8451157.1"/>
    <property type="molecule type" value="Genomic_DNA"/>
</dbReference>
<protein>
    <submittedName>
        <fullName evidence="1">6789_t:CDS:1</fullName>
    </submittedName>
</protein>
<organism evidence="1 2">
    <name type="scientific">Paraglomus brasilianum</name>
    <dbReference type="NCBI Taxonomy" id="144538"/>
    <lineage>
        <taxon>Eukaryota</taxon>
        <taxon>Fungi</taxon>
        <taxon>Fungi incertae sedis</taxon>
        <taxon>Mucoromycota</taxon>
        <taxon>Glomeromycotina</taxon>
        <taxon>Glomeromycetes</taxon>
        <taxon>Paraglomerales</taxon>
        <taxon>Paraglomeraceae</taxon>
        <taxon>Paraglomus</taxon>
    </lineage>
</organism>
<dbReference type="Proteomes" id="UP000789739">
    <property type="component" value="Unassembled WGS sequence"/>
</dbReference>
<gene>
    <name evidence="1" type="ORF">PBRASI_LOCUS39</name>
</gene>
<evidence type="ECO:0000313" key="1">
    <source>
        <dbReference type="EMBL" id="CAG8451157.1"/>
    </source>
</evidence>
<accession>A0A9N8VCY7</accession>